<dbReference type="Proteomes" id="UP000837932">
    <property type="component" value="Unassembled WGS sequence"/>
</dbReference>
<accession>A0ABN8EV77</accession>
<name>A0ABN8EV77_9BACT</name>
<protein>
    <recommendedName>
        <fullName evidence="7 11">Aldose 1-epimerase</fullName>
        <ecNumber evidence="6 11">5.1.3.3</ecNumber>
    </recommendedName>
</protein>
<dbReference type="PIRSF" id="PIRSF005096">
    <property type="entry name" value="GALM"/>
    <property type="match status" value="1"/>
</dbReference>
<gene>
    <name evidence="12" type="primary">mro_2</name>
    <name evidence="12" type="ORF">EMA8858_01632</name>
</gene>
<dbReference type="InterPro" id="IPR015443">
    <property type="entry name" value="Aldose_1-epimerase"/>
</dbReference>
<dbReference type="EC" id="5.1.3.3" evidence="6 11"/>
<dbReference type="InterPro" id="IPR008183">
    <property type="entry name" value="Aldose_1/G6P_1-epimerase"/>
</dbReference>
<evidence type="ECO:0000256" key="5">
    <source>
        <dbReference type="ARBA" id="ARBA00011245"/>
    </source>
</evidence>
<dbReference type="GO" id="GO:0004034">
    <property type="term" value="F:aldose 1-epimerase activity"/>
    <property type="evidence" value="ECO:0007669"/>
    <property type="project" value="UniProtKB-EC"/>
</dbReference>
<keyword evidence="9 11" id="KW-0413">Isomerase</keyword>
<dbReference type="EMBL" id="CAKLPY010000001">
    <property type="protein sequence ID" value="CAH0995509.1"/>
    <property type="molecule type" value="Genomic_DNA"/>
</dbReference>
<dbReference type="InterPro" id="IPR014718">
    <property type="entry name" value="GH-type_carb-bd"/>
</dbReference>
<evidence type="ECO:0000256" key="2">
    <source>
        <dbReference type="ARBA" id="ARBA00001913"/>
    </source>
</evidence>
<sequence length="350" mass="38579">MSIEKNFFGKLPDGQETSLFTLKNTAGMEAKITDFGGILVALSVPDRNGKLADIVHGCDSLEGYLKGVPYFGAIIGRYGNRIAKGSFELDGEKYTLAINNGVNALHGGLKGFDKKVWDVVVTDGEEPSLKLTYLSVDGEEGYPGNLTTVVVYTLQKDNTFRIDYKATTDKATVLNITNHSYFNLNGATDVLEHEVILYADNFLPVDETVIPTGELKSVAGTPFDFTKRQQIGERINEITDEQIRLGSGYDHCFVLTDTSSNLRLAAEVFEPQTGRCMEVFTTEPGMQFYTANHLKGDIVGKNGAIYGRRSAFCVETQHFPDSPNKPNFPSTVLRPNEVFESTTAYKFSVK</sequence>
<reference evidence="12" key="1">
    <citation type="submission" date="2021-12" db="EMBL/GenBank/DDBJ databases">
        <authorList>
            <person name="Rodrigo-Torres L."/>
            <person name="Arahal R. D."/>
            <person name="Lucena T."/>
        </authorList>
    </citation>
    <scope>NUCLEOTIDE SEQUENCE</scope>
    <source>
        <strain evidence="12">CECT 8858</strain>
    </source>
</reference>
<evidence type="ECO:0000313" key="13">
    <source>
        <dbReference type="Proteomes" id="UP000837932"/>
    </source>
</evidence>
<dbReference type="InterPro" id="IPR018052">
    <property type="entry name" value="Ald1_epimerase_CS"/>
</dbReference>
<keyword evidence="8" id="KW-0106">Calcium</keyword>
<evidence type="ECO:0000256" key="9">
    <source>
        <dbReference type="ARBA" id="ARBA00023235"/>
    </source>
</evidence>
<keyword evidence="10 11" id="KW-0119">Carbohydrate metabolism</keyword>
<dbReference type="InterPro" id="IPR047215">
    <property type="entry name" value="Galactose_mutarotase-like"/>
</dbReference>
<comment type="caution">
    <text evidence="12">The sequence shown here is derived from an EMBL/GenBank/DDBJ whole genome shotgun (WGS) entry which is preliminary data.</text>
</comment>
<comment type="similarity">
    <text evidence="4 11">Belongs to the aldose epimerase family.</text>
</comment>
<comment type="subunit">
    <text evidence="5">Monomer.</text>
</comment>
<dbReference type="RefSeq" id="WP_238806059.1">
    <property type="nucleotide sequence ID" value="NZ_CAKLPY010000001.1"/>
</dbReference>
<evidence type="ECO:0000256" key="4">
    <source>
        <dbReference type="ARBA" id="ARBA00006206"/>
    </source>
</evidence>
<evidence type="ECO:0000313" key="12">
    <source>
        <dbReference type="EMBL" id="CAH0995509.1"/>
    </source>
</evidence>
<dbReference type="InterPro" id="IPR011013">
    <property type="entry name" value="Gal_mutarotase_sf_dom"/>
</dbReference>
<comment type="catalytic activity">
    <reaction evidence="1 11">
        <text>alpha-D-glucose = beta-D-glucose</text>
        <dbReference type="Rhea" id="RHEA:10264"/>
        <dbReference type="ChEBI" id="CHEBI:15903"/>
        <dbReference type="ChEBI" id="CHEBI:17925"/>
        <dbReference type="EC" id="5.1.3.3"/>
    </reaction>
</comment>
<evidence type="ECO:0000256" key="11">
    <source>
        <dbReference type="PIRNR" id="PIRNR005096"/>
    </source>
</evidence>
<dbReference type="Pfam" id="PF01263">
    <property type="entry name" value="Aldose_epim"/>
    <property type="match status" value="1"/>
</dbReference>
<dbReference type="Gene3D" id="2.70.98.10">
    <property type="match status" value="1"/>
</dbReference>
<proteinExistence type="inferred from homology"/>
<evidence type="ECO:0000256" key="10">
    <source>
        <dbReference type="ARBA" id="ARBA00023277"/>
    </source>
</evidence>
<organism evidence="12 13">
    <name type="scientific">Emticicia aquatica</name>
    <dbReference type="NCBI Taxonomy" id="1681835"/>
    <lineage>
        <taxon>Bacteria</taxon>
        <taxon>Pseudomonadati</taxon>
        <taxon>Bacteroidota</taxon>
        <taxon>Cytophagia</taxon>
        <taxon>Cytophagales</taxon>
        <taxon>Leadbetterellaceae</taxon>
        <taxon>Emticicia</taxon>
    </lineage>
</organism>
<evidence type="ECO:0000256" key="3">
    <source>
        <dbReference type="ARBA" id="ARBA00005028"/>
    </source>
</evidence>
<dbReference type="PROSITE" id="PS00545">
    <property type="entry name" value="ALDOSE_1_EPIMERASE"/>
    <property type="match status" value="1"/>
</dbReference>
<dbReference type="CDD" id="cd09019">
    <property type="entry name" value="galactose_mutarotase_like"/>
    <property type="match status" value="1"/>
</dbReference>
<evidence type="ECO:0000256" key="7">
    <source>
        <dbReference type="ARBA" id="ARBA00014165"/>
    </source>
</evidence>
<keyword evidence="13" id="KW-1185">Reference proteome</keyword>
<dbReference type="PANTHER" id="PTHR10091">
    <property type="entry name" value="ALDOSE-1-EPIMERASE"/>
    <property type="match status" value="1"/>
</dbReference>
<dbReference type="PANTHER" id="PTHR10091:SF0">
    <property type="entry name" value="GALACTOSE MUTAROTASE"/>
    <property type="match status" value="1"/>
</dbReference>
<comment type="pathway">
    <text evidence="3 11">Carbohydrate metabolism; hexose metabolism.</text>
</comment>
<dbReference type="NCBIfam" id="NF008277">
    <property type="entry name" value="PRK11055.1"/>
    <property type="match status" value="1"/>
</dbReference>
<evidence type="ECO:0000256" key="1">
    <source>
        <dbReference type="ARBA" id="ARBA00001614"/>
    </source>
</evidence>
<dbReference type="SUPFAM" id="SSF74650">
    <property type="entry name" value="Galactose mutarotase-like"/>
    <property type="match status" value="1"/>
</dbReference>
<evidence type="ECO:0000256" key="6">
    <source>
        <dbReference type="ARBA" id="ARBA00013185"/>
    </source>
</evidence>
<comment type="cofactor">
    <cofactor evidence="2">
        <name>Ca(2+)</name>
        <dbReference type="ChEBI" id="CHEBI:29108"/>
    </cofactor>
</comment>
<evidence type="ECO:0000256" key="8">
    <source>
        <dbReference type="ARBA" id="ARBA00022837"/>
    </source>
</evidence>